<proteinExistence type="predicted"/>
<dbReference type="SUPFAM" id="SSF53067">
    <property type="entry name" value="Actin-like ATPase domain"/>
    <property type="match status" value="1"/>
</dbReference>
<comment type="caution">
    <text evidence="1">The sequence shown here is derived from an EMBL/GenBank/DDBJ whole genome shotgun (WGS) entry which is preliminary data.</text>
</comment>
<reference evidence="1" key="1">
    <citation type="journal article" date="2014" name="Front. Microbiol.">
        <title>High frequency of phylogenetically diverse reductive dehalogenase-homologous genes in deep subseafloor sedimentary metagenomes.</title>
        <authorList>
            <person name="Kawai M."/>
            <person name="Futagami T."/>
            <person name="Toyoda A."/>
            <person name="Takaki Y."/>
            <person name="Nishi S."/>
            <person name="Hori S."/>
            <person name="Arai W."/>
            <person name="Tsubouchi T."/>
            <person name="Morono Y."/>
            <person name="Uchiyama I."/>
            <person name="Ito T."/>
            <person name="Fujiyama A."/>
            <person name="Inagaki F."/>
            <person name="Takami H."/>
        </authorList>
    </citation>
    <scope>NUCLEOTIDE SEQUENCE</scope>
    <source>
        <strain evidence="1">Expedition CK06-06</strain>
    </source>
</reference>
<dbReference type="Pfam" id="PF11104">
    <property type="entry name" value="PilM_2"/>
    <property type="match status" value="1"/>
</dbReference>
<name>X0YYN0_9ZZZZ</name>
<feature type="non-terminal residue" evidence="1">
    <location>
        <position position="1"/>
    </location>
</feature>
<dbReference type="InterPro" id="IPR005883">
    <property type="entry name" value="PilM"/>
</dbReference>
<accession>X0YYN0</accession>
<dbReference type="Gene3D" id="3.30.420.40">
    <property type="match status" value="2"/>
</dbReference>
<evidence type="ECO:0000313" key="1">
    <source>
        <dbReference type="EMBL" id="GAG41601.1"/>
    </source>
</evidence>
<dbReference type="AlphaFoldDB" id="X0YYN0"/>
<dbReference type="EMBL" id="BARS01042428">
    <property type="protein sequence ID" value="GAG41601.1"/>
    <property type="molecule type" value="Genomic_DNA"/>
</dbReference>
<evidence type="ECO:0008006" key="2">
    <source>
        <dbReference type="Google" id="ProtNLM"/>
    </source>
</evidence>
<gene>
    <name evidence="1" type="ORF">S01H1_64376</name>
</gene>
<organism evidence="1">
    <name type="scientific">marine sediment metagenome</name>
    <dbReference type="NCBI Taxonomy" id="412755"/>
    <lineage>
        <taxon>unclassified sequences</taxon>
        <taxon>metagenomes</taxon>
        <taxon>ecological metagenomes</taxon>
    </lineage>
</organism>
<dbReference type="InterPro" id="IPR043129">
    <property type="entry name" value="ATPase_NBD"/>
</dbReference>
<protein>
    <recommendedName>
        <fullName evidence="2">SHS2 domain-containing protein</fullName>
    </recommendedName>
</protein>
<sequence>YAGNNIVEQIAIENNISQEHVRRLLSGCEDSSNYELDIGSSLGSVCDKLISDISGTLRYYAAQEKSAIFEKIYICGGFALVDGFVELLNGKLPAPAVLWNPFDKMSCDANLVRRDIVQERGPALAVAAGLAMRSV</sequence>